<reference evidence="2" key="1">
    <citation type="submission" date="2023-03" db="EMBL/GenBank/DDBJ databases">
        <title>Massive genome expansion in bonnet fungi (Mycena s.s.) driven by repeated elements and novel gene families across ecological guilds.</title>
        <authorList>
            <consortium name="Lawrence Berkeley National Laboratory"/>
            <person name="Harder C.B."/>
            <person name="Miyauchi S."/>
            <person name="Viragh M."/>
            <person name="Kuo A."/>
            <person name="Thoen E."/>
            <person name="Andreopoulos B."/>
            <person name="Lu D."/>
            <person name="Skrede I."/>
            <person name="Drula E."/>
            <person name="Henrissat B."/>
            <person name="Morin E."/>
            <person name="Kohler A."/>
            <person name="Barry K."/>
            <person name="LaButti K."/>
            <person name="Morin E."/>
            <person name="Salamov A."/>
            <person name="Lipzen A."/>
            <person name="Mereny Z."/>
            <person name="Hegedus B."/>
            <person name="Baldrian P."/>
            <person name="Stursova M."/>
            <person name="Weitz H."/>
            <person name="Taylor A."/>
            <person name="Grigoriev I.V."/>
            <person name="Nagy L.G."/>
            <person name="Martin F."/>
            <person name="Kauserud H."/>
        </authorList>
    </citation>
    <scope>NUCLEOTIDE SEQUENCE</scope>
    <source>
        <strain evidence="2">9144</strain>
    </source>
</reference>
<keyword evidence="3" id="KW-1185">Reference proteome</keyword>
<evidence type="ECO:0000256" key="1">
    <source>
        <dbReference type="SAM" id="MobiDB-lite"/>
    </source>
</evidence>
<dbReference type="EMBL" id="JARJCW010000081">
    <property type="protein sequence ID" value="KAJ7196810.1"/>
    <property type="molecule type" value="Genomic_DNA"/>
</dbReference>
<name>A0AAD6V406_9AGAR</name>
<dbReference type="AlphaFoldDB" id="A0AAD6V406"/>
<comment type="caution">
    <text evidence="2">The sequence shown here is derived from an EMBL/GenBank/DDBJ whole genome shotgun (WGS) entry which is preliminary data.</text>
</comment>
<proteinExistence type="predicted"/>
<evidence type="ECO:0000313" key="2">
    <source>
        <dbReference type="EMBL" id="KAJ7196810.1"/>
    </source>
</evidence>
<protein>
    <submittedName>
        <fullName evidence="2">Uncharacterized protein</fullName>
    </submittedName>
</protein>
<sequence length="315" mass="34996">MRRATTTTAGLTVDSAAAATGGHDVAGASGASTGHGAPLAMTQAPFSRWYLRPFGFRWHLDDFPSSSSGSDDVDESLQFETLSSFSFYLDHDRRQERGPARRNPRQIQTGLRSVGLETRRYGQRRDDRNRRTPESTLRRRMCGPDKILGQFALPVTSVRTRLWTTVGANDQVPVGVEVEAVLRSILVYSPVSNADRRVHYTDIFKVEGPSPFVARITWLPPQVQINAKPRVVPEQAINAFFDPTTWKFTYNGQTYSWVPQRSALLWAQRDIFIVGLYPGPREGTGPAVLSVHDEGLPFPVVLTTAVLILSGKTLQ</sequence>
<feature type="region of interest" description="Disordered" evidence="1">
    <location>
        <begin position="93"/>
        <end position="136"/>
    </location>
</feature>
<accession>A0AAD6V406</accession>
<gene>
    <name evidence="2" type="ORF">GGX14DRAFT_671966</name>
</gene>
<organism evidence="2 3">
    <name type="scientific">Mycena pura</name>
    <dbReference type="NCBI Taxonomy" id="153505"/>
    <lineage>
        <taxon>Eukaryota</taxon>
        <taxon>Fungi</taxon>
        <taxon>Dikarya</taxon>
        <taxon>Basidiomycota</taxon>
        <taxon>Agaricomycotina</taxon>
        <taxon>Agaricomycetes</taxon>
        <taxon>Agaricomycetidae</taxon>
        <taxon>Agaricales</taxon>
        <taxon>Marasmiineae</taxon>
        <taxon>Mycenaceae</taxon>
        <taxon>Mycena</taxon>
    </lineage>
</organism>
<evidence type="ECO:0000313" key="3">
    <source>
        <dbReference type="Proteomes" id="UP001219525"/>
    </source>
</evidence>
<dbReference type="Proteomes" id="UP001219525">
    <property type="component" value="Unassembled WGS sequence"/>
</dbReference>
<feature type="compositionally biased region" description="Basic and acidic residues" evidence="1">
    <location>
        <begin position="117"/>
        <end position="136"/>
    </location>
</feature>